<dbReference type="Proteomes" id="UP001161757">
    <property type="component" value="Unassembled WGS sequence"/>
</dbReference>
<evidence type="ECO:0000313" key="2">
    <source>
        <dbReference type="Proteomes" id="UP001161757"/>
    </source>
</evidence>
<dbReference type="EMBL" id="JAJGCB010000030">
    <property type="protein sequence ID" value="KAJ8986937.1"/>
    <property type="molecule type" value="Genomic_DNA"/>
</dbReference>
<dbReference type="AlphaFoldDB" id="A0AAN6ENH3"/>
<protein>
    <submittedName>
        <fullName evidence="1">Uncharacterized protein</fullName>
    </submittedName>
</protein>
<gene>
    <name evidence="1" type="ORF">HRR80_009062</name>
</gene>
<proteinExistence type="predicted"/>
<sequence length="124" mass="13027">MLSLPSKAHQILIMVLHTSQKPPSSSCALAAVLVVSWFPANTGQYGSLERAKSSTKSAASRFNALATARTNQATPMPGLNTSVFFSSSNAQALHIRHDAASYGPCSAIQPHIPSCPLSLFTSSV</sequence>
<accession>A0AAN6ENH3</accession>
<reference evidence="1" key="1">
    <citation type="submission" date="2023-01" db="EMBL/GenBank/DDBJ databases">
        <title>Exophiala dermititidis isolated from Cystic Fibrosis Patient.</title>
        <authorList>
            <person name="Kurbessoian T."/>
            <person name="Crocker A."/>
            <person name="Murante D."/>
            <person name="Hogan D.A."/>
            <person name="Stajich J.E."/>
        </authorList>
    </citation>
    <scope>NUCLEOTIDE SEQUENCE</scope>
    <source>
        <strain evidence="1">Ex8</strain>
    </source>
</reference>
<comment type="caution">
    <text evidence="1">The sequence shown here is derived from an EMBL/GenBank/DDBJ whole genome shotgun (WGS) entry which is preliminary data.</text>
</comment>
<name>A0AAN6ENH3_EXODE</name>
<evidence type="ECO:0000313" key="1">
    <source>
        <dbReference type="EMBL" id="KAJ8986937.1"/>
    </source>
</evidence>
<organism evidence="1 2">
    <name type="scientific">Exophiala dermatitidis</name>
    <name type="common">Black yeast-like fungus</name>
    <name type="synonym">Wangiella dermatitidis</name>
    <dbReference type="NCBI Taxonomy" id="5970"/>
    <lineage>
        <taxon>Eukaryota</taxon>
        <taxon>Fungi</taxon>
        <taxon>Dikarya</taxon>
        <taxon>Ascomycota</taxon>
        <taxon>Pezizomycotina</taxon>
        <taxon>Eurotiomycetes</taxon>
        <taxon>Chaetothyriomycetidae</taxon>
        <taxon>Chaetothyriales</taxon>
        <taxon>Herpotrichiellaceae</taxon>
        <taxon>Exophiala</taxon>
    </lineage>
</organism>